<sequence>MRGTKAERLDAFARANGLAFLRFDYSGHGESDGRFEDGTIGSWRDDAEAAVAAQAAEGPLVLVGSSMGAWIALLLAPRLGARLAGMLLLAPAPDFTERLLLPQLGPEHLAELERQGFISEPSEYSEAPNIYTKALIEDGRENLVMTGPIHVGCPVHIIQGQADPDVPFAHALELAALLPSDGLTVTLVPDGDHRLSRPEDLERVERALSSLIAQA</sequence>
<name>A0A7V7TVG3_9HYPH</name>
<proteinExistence type="predicted"/>
<keyword evidence="14" id="KW-1185">Reference proteome</keyword>
<evidence type="ECO:0000256" key="10">
    <source>
        <dbReference type="ARBA" id="ARBA00047409"/>
    </source>
</evidence>
<accession>A0A7V7TVG3</accession>
<dbReference type="EC" id="3.1.1.93" evidence="4"/>
<reference evidence="13 14" key="1">
    <citation type="submission" date="2019-09" db="EMBL/GenBank/DDBJ databases">
        <title>YIM 132180 draft genome.</title>
        <authorList>
            <person name="Zhang K."/>
        </authorList>
    </citation>
    <scope>NUCLEOTIDE SEQUENCE [LARGE SCALE GENOMIC DNA]</scope>
    <source>
        <strain evidence="13 14">YIM 132180</strain>
    </source>
</reference>
<evidence type="ECO:0000256" key="4">
    <source>
        <dbReference type="ARBA" id="ARBA00039132"/>
    </source>
</evidence>
<evidence type="ECO:0000256" key="2">
    <source>
        <dbReference type="ARBA" id="ARBA00022801"/>
    </source>
</evidence>
<evidence type="ECO:0000256" key="5">
    <source>
        <dbReference type="ARBA" id="ARBA00039314"/>
    </source>
</evidence>
<dbReference type="AlphaFoldDB" id="A0A7V7TVG3"/>
<dbReference type="PANTHER" id="PTHR16138">
    <property type="entry name" value="MYCOPHENOLIC ACID ACYL-GLUCURONIDE ESTERASE, MITOCHONDRIAL"/>
    <property type="match status" value="1"/>
</dbReference>
<evidence type="ECO:0000313" key="13">
    <source>
        <dbReference type="EMBL" id="KAB0677814.1"/>
    </source>
</evidence>
<dbReference type="Proteomes" id="UP000432089">
    <property type="component" value="Unassembled WGS sequence"/>
</dbReference>
<evidence type="ECO:0000256" key="3">
    <source>
        <dbReference type="ARBA" id="ARBA00022946"/>
    </source>
</evidence>
<comment type="catalytic activity">
    <reaction evidence="11">
        <text>mycophenolic acid O-acyl-beta-D-glucuronide + H2O = mycophenolate + D-glucuronate + H(+)</text>
        <dbReference type="Rhea" id="RHEA:34179"/>
        <dbReference type="ChEBI" id="CHEBI:15377"/>
        <dbReference type="ChEBI" id="CHEBI:15378"/>
        <dbReference type="ChEBI" id="CHEBI:58720"/>
        <dbReference type="ChEBI" id="CHEBI:62932"/>
        <dbReference type="ChEBI" id="CHEBI:66982"/>
        <dbReference type="EC" id="3.1.1.93"/>
    </reaction>
    <physiologicalReaction direction="left-to-right" evidence="11">
        <dbReference type="Rhea" id="RHEA:34180"/>
    </physiologicalReaction>
</comment>
<dbReference type="Gene3D" id="3.40.50.1820">
    <property type="entry name" value="alpha/beta hydrolase"/>
    <property type="match status" value="1"/>
</dbReference>
<dbReference type="PANTHER" id="PTHR16138:SF7">
    <property type="entry name" value="PALMITOYL-PROTEIN THIOESTERASE ABHD10, MITOCHONDRIAL"/>
    <property type="match status" value="1"/>
</dbReference>
<protein>
    <recommendedName>
        <fullName evidence="5">Palmitoyl-protein thioesterase ABHD10, mitochondrial</fullName>
        <ecNumber evidence="4">3.1.1.93</ecNumber>
        <ecNumber evidence="1">3.1.2.22</ecNumber>
    </recommendedName>
    <alternativeName>
        <fullName evidence="7">Acyl-protein thioesterase ABHD10</fullName>
    </alternativeName>
    <alternativeName>
        <fullName evidence="8">Alpha/beta hydrolase domain-containing protein 10</fullName>
    </alternativeName>
    <alternativeName>
        <fullName evidence="6">Mycophenolic acid acyl-glucuronide esterase, mitochondrial</fullName>
    </alternativeName>
</protein>
<dbReference type="GO" id="GO:0102390">
    <property type="term" value="F:mycophenolic acid acyl-glucuronide esterase activity"/>
    <property type="evidence" value="ECO:0007669"/>
    <property type="project" value="UniProtKB-EC"/>
</dbReference>
<evidence type="ECO:0000313" key="14">
    <source>
        <dbReference type="Proteomes" id="UP000432089"/>
    </source>
</evidence>
<dbReference type="GO" id="GO:0008474">
    <property type="term" value="F:palmitoyl-(protein) hydrolase activity"/>
    <property type="evidence" value="ECO:0007669"/>
    <property type="project" value="UniProtKB-EC"/>
</dbReference>
<comment type="function">
    <text evidence="9">Acts as an acyl-protein thioesterase that hydrolyzes fatty acids from acylated residues in proteins. Regulates the mitochondrial S-depalmitoylation of the nucleophilic active site residue of peroxiredoxin-5/PRDX5, a key antioxidant protein, therefore modulating mitochondrial antioxidant ability. Also catalyzes the deglucuronidation of mycophenolic acid acyl-glucuronide, an active metabolite of the immunosuppressant drug mycophenolate.</text>
</comment>
<evidence type="ECO:0000256" key="7">
    <source>
        <dbReference type="ARBA" id="ARBA00042645"/>
    </source>
</evidence>
<evidence type="ECO:0000256" key="6">
    <source>
        <dbReference type="ARBA" id="ARBA00041520"/>
    </source>
</evidence>
<comment type="caution">
    <text evidence="13">The sequence shown here is derived from an EMBL/GenBank/DDBJ whole genome shotgun (WGS) entry which is preliminary data.</text>
</comment>
<dbReference type="SUPFAM" id="SSF53474">
    <property type="entry name" value="alpha/beta-Hydrolases"/>
    <property type="match status" value="1"/>
</dbReference>
<comment type="catalytic activity">
    <reaction evidence="10">
        <text>S-hexadecanoyl-L-cysteinyl-[protein] + H2O = L-cysteinyl-[protein] + hexadecanoate + H(+)</text>
        <dbReference type="Rhea" id="RHEA:19233"/>
        <dbReference type="Rhea" id="RHEA-COMP:10131"/>
        <dbReference type="Rhea" id="RHEA-COMP:11032"/>
        <dbReference type="ChEBI" id="CHEBI:7896"/>
        <dbReference type="ChEBI" id="CHEBI:15377"/>
        <dbReference type="ChEBI" id="CHEBI:15378"/>
        <dbReference type="ChEBI" id="CHEBI:29950"/>
        <dbReference type="ChEBI" id="CHEBI:74151"/>
        <dbReference type="EC" id="3.1.2.22"/>
    </reaction>
    <physiologicalReaction direction="left-to-right" evidence="10">
        <dbReference type="Rhea" id="RHEA:19234"/>
    </physiologicalReaction>
</comment>
<dbReference type="InterPro" id="IPR052382">
    <property type="entry name" value="ABHD10_acyl-thioesterase"/>
</dbReference>
<evidence type="ECO:0000256" key="1">
    <source>
        <dbReference type="ARBA" id="ARBA00012423"/>
    </source>
</evidence>
<evidence type="ECO:0000259" key="12">
    <source>
        <dbReference type="Pfam" id="PF12697"/>
    </source>
</evidence>
<keyword evidence="2 13" id="KW-0378">Hydrolase</keyword>
<keyword evidence="3" id="KW-0809">Transit peptide</keyword>
<organism evidence="13 14">
    <name type="scientific">Plantimonas leprariae</name>
    <dbReference type="NCBI Taxonomy" id="2615207"/>
    <lineage>
        <taxon>Bacteria</taxon>
        <taxon>Pseudomonadati</taxon>
        <taxon>Pseudomonadota</taxon>
        <taxon>Alphaproteobacteria</taxon>
        <taxon>Hyphomicrobiales</taxon>
        <taxon>Aurantimonadaceae</taxon>
        <taxon>Plantimonas</taxon>
    </lineage>
</organism>
<dbReference type="Pfam" id="PF12697">
    <property type="entry name" value="Abhydrolase_6"/>
    <property type="match status" value="1"/>
</dbReference>
<feature type="domain" description="AB hydrolase-1" evidence="12">
    <location>
        <begin position="11"/>
        <end position="201"/>
    </location>
</feature>
<dbReference type="InterPro" id="IPR000073">
    <property type="entry name" value="AB_hydrolase_1"/>
</dbReference>
<dbReference type="EMBL" id="VZDO01000015">
    <property type="protein sequence ID" value="KAB0677814.1"/>
    <property type="molecule type" value="Genomic_DNA"/>
</dbReference>
<gene>
    <name evidence="13" type="ORF">F6X38_17535</name>
</gene>
<evidence type="ECO:0000256" key="9">
    <source>
        <dbReference type="ARBA" id="ARBA00046047"/>
    </source>
</evidence>
<evidence type="ECO:0000256" key="8">
    <source>
        <dbReference type="ARBA" id="ARBA00042704"/>
    </source>
</evidence>
<dbReference type="EC" id="3.1.2.22" evidence="1"/>
<dbReference type="InterPro" id="IPR029058">
    <property type="entry name" value="AB_hydrolase_fold"/>
</dbReference>
<evidence type="ECO:0000256" key="11">
    <source>
        <dbReference type="ARBA" id="ARBA00047972"/>
    </source>
</evidence>